<dbReference type="InterPro" id="IPR011009">
    <property type="entry name" value="Kinase-like_dom_sf"/>
</dbReference>
<evidence type="ECO:0000256" key="1">
    <source>
        <dbReference type="ARBA" id="ARBA00022527"/>
    </source>
</evidence>
<dbReference type="OrthoDB" id="40902at2759"/>
<evidence type="ECO:0000259" key="8">
    <source>
        <dbReference type="PROSITE" id="PS50011"/>
    </source>
</evidence>
<evidence type="ECO:0000256" key="7">
    <source>
        <dbReference type="RuleBase" id="RU000304"/>
    </source>
</evidence>
<dbReference type="PANTHER" id="PTHR24347">
    <property type="entry name" value="SERINE/THREONINE-PROTEIN KINASE"/>
    <property type="match status" value="1"/>
</dbReference>
<feature type="domain" description="Protein kinase" evidence="8">
    <location>
        <begin position="25"/>
        <end position="282"/>
    </location>
</feature>
<dbReference type="Proteomes" id="UP000022910">
    <property type="component" value="Unassembled WGS sequence"/>
</dbReference>
<sequence>MHKFFTFFKKDNEITYPIELENSYKVLKKNIGVGSFAVVKECIDKKTGESYALKILTKKSIKGRENLLDTELGVLKKVDHPNIVKQKDLYESKEGVFIITELASGGELFNQLLLKGSYTERDAANLVKQILEGVAYLHDHEIVHRDLKPENLLFKDKTDNAKLMITDFGLSKIMKDDNDILMTACGTPGYVAPEILLQTGHGKAVDIWSLGVIAYILLCGYTPFWGEDQVTLFENIKAGIYEYEEDYWYDISDLAKDLIDKMLTFNPTQRITAHQALQHDWFKSATNVDILENVKKNFSARETFKKAIQLVQGVNRIRKIIGNGETEISGELEKL</sequence>
<evidence type="ECO:0000256" key="5">
    <source>
        <dbReference type="ARBA" id="ARBA00022840"/>
    </source>
</evidence>
<dbReference type="Gene3D" id="1.10.510.10">
    <property type="entry name" value="Transferase(Phosphotransferase) domain 1"/>
    <property type="match status" value="1"/>
</dbReference>
<dbReference type="GO" id="GO:0004674">
    <property type="term" value="F:protein serine/threonine kinase activity"/>
    <property type="evidence" value="ECO:0007669"/>
    <property type="project" value="UniProtKB-KW"/>
</dbReference>
<keyword evidence="2" id="KW-0808">Transferase</keyword>
<dbReference type="SUPFAM" id="SSF56112">
    <property type="entry name" value="Protein kinase-like (PK-like)"/>
    <property type="match status" value="1"/>
</dbReference>
<dbReference type="SMART" id="SM00220">
    <property type="entry name" value="S_TKc"/>
    <property type="match status" value="1"/>
</dbReference>
<dbReference type="AlphaFoldDB" id="A0A015KDF0"/>
<organism evidence="9 10">
    <name type="scientific">Rhizophagus irregularis (strain DAOM 197198w)</name>
    <name type="common">Glomus intraradices</name>
    <dbReference type="NCBI Taxonomy" id="1432141"/>
    <lineage>
        <taxon>Eukaryota</taxon>
        <taxon>Fungi</taxon>
        <taxon>Fungi incertae sedis</taxon>
        <taxon>Mucoromycota</taxon>
        <taxon>Glomeromycotina</taxon>
        <taxon>Glomeromycetes</taxon>
        <taxon>Glomerales</taxon>
        <taxon>Glomeraceae</taxon>
        <taxon>Rhizophagus</taxon>
    </lineage>
</organism>
<dbReference type="Gene3D" id="3.30.200.20">
    <property type="entry name" value="Phosphorylase Kinase, domain 1"/>
    <property type="match status" value="1"/>
</dbReference>
<evidence type="ECO:0000256" key="6">
    <source>
        <dbReference type="PROSITE-ProRule" id="PRU10141"/>
    </source>
</evidence>
<protein>
    <submittedName>
        <fullName evidence="9">Cmk2p</fullName>
    </submittedName>
</protein>
<keyword evidence="5 6" id="KW-0067">ATP-binding</keyword>
<comment type="caution">
    <text evidence="9">The sequence shown here is derived from an EMBL/GenBank/DDBJ whole genome shotgun (WGS) entry which is preliminary data.</text>
</comment>
<dbReference type="Pfam" id="PF00069">
    <property type="entry name" value="Pkinase"/>
    <property type="match status" value="1"/>
</dbReference>
<accession>A0A015KDF0</accession>
<dbReference type="FunFam" id="3.30.200.20:FF:000315">
    <property type="entry name" value="Calcium-dependent protein kinase 3"/>
    <property type="match status" value="1"/>
</dbReference>
<dbReference type="PROSITE" id="PS00108">
    <property type="entry name" value="PROTEIN_KINASE_ST"/>
    <property type="match status" value="1"/>
</dbReference>
<dbReference type="InterPro" id="IPR000719">
    <property type="entry name" value="Prot_kinase_dom"/>
</dbReference>
<name>A0A015KDF0_RHIIW</name>
<evidence type="ECO:0000313" key="10">
    <source>
        <dbReference type="Proteomes" id="UP000022910"/>
    </source>
</evidence>
<proteinExistence type="inferred from homology"/>
<evidence type="ECO:0000313" key="9">
    <source>
        <dbReference type="EMBL" id="EXX77605.1"/>
    </source>
</evidence>
<dbReference type="HOGENOM" id="CLU_000288_63_0_1"/>
<keyword evidence="4" id="KW-0418">Kinase</keyword>
<evidence type="ECO:0000256" key="4">
    <source>
        <dbReference type="ARBA" id="ARBA00022777"/>
    </source>
</evidence>
<dbReference type="OMA" id="MGRAYNE"/>
<dbReference type="SMR" id="A0A015KDF0"/>
<evidence type="ECO:0000256" key="2">
    <source>
        <dbReference type="ARBA" id="ARBA00022679"/>
    </source>
</evidence>
<dbReference type="PROSITE" id="PS50011">
    <property type="entry name" value="PROTEIN_KINASE_DOM"/>
    <property type="match status" value="1"/>
</dbReference>
<dbReference type="InterPro" id="IPR017441">
    <property type="entry name" value="Protein_kinase_ATP_BS"/>
</dbReference>
<reference evidence="9 10" key="1">
    <citation type="submission" date="2014-02" db="EMBL/GenBank/DDBJ databases">
        <title>Single nucleus genome sequencing reveals high similarity among nuclei of an endomycorrhizal fungus.</title>
        <authorList>
            <person name="Lin K."/>
            <person name="Geurts R."/>
            <person name="Zhang Z."/>
            <person name="Limpens E."/>
            <person name="Saunders D.G."/>
            <person name="Mu D."/>
            <person name="Pang E."/>
            <person name="Cao H."/>
            <person name="Cha H."/>
            <person name="Lin T."/>
            <person name="Zhou Q."/>
            <person name="Shang Y."/>
            <person name="Li Y."/>
            <person name="Ivanov S."/>
            <person name="Sharma T."/>
            <person name="Velzen R.V."/>
            <person name="Ruijter N.D."/>
            <person name="Aanen D.K."/>
            <person name="Win J."/>
            <person name="Kamoun S."/>
            <person name="Bisseling T."/>
            <person name="Huang S."/>
        </authorList>
    </citation>
    <scope>NUCLEOTIDE SEQUENCE [LARGE SCALE GENOMIC DNA]</scope>
    <source>
        <strain evidence="10">DAOM197198w</strain>
    </source>
</reference>
<dbReference type="InterPro" id="IPR008271">
    <property type="entry name" value="Ser/Thr_kinase_AS"/>
</dbReference>
<dbReference type="CDD" id="cd05117">
    <property type="entry name" value="STKc_CAMK"/>
    <property type="match status" value="1"/>
</dbReference>
<dbReference type="EMBL" id="JEMT01010605">
    <property type="protein sequence ID" value="EXX77605.1"/>
    <property type="molecule type" value="Genomic_DNA"/>
</dbReference>
<keyword evidence="3 6" id="KW-0547">Nucleotide-binding</keyword>
<comment type="similarity">
    <text evidence="7">Belongs to the protein kinase superfamily.</text>
</comment>
<keyword evidence="1 7" id="KW-0723">Serine/threonine-protein kinase</keyword>
<gene>
    <name evidence="9" type="ORF">RirG_022330</name>
</gene>
<dbReference type="STRING" id="1432141.A0A015KDF0"/>
<dbReference type="FunFam" id="1.10.510.10:FF:000026">
    <property type="entry name" value="Calcium/calmodulin-dependent protein kinase type 1"/>
    <property type="match status" value="1"/>
</dbReference>
<evidence type="ECO:0000256" key="3">
    <source>
        <dbReference type="ARBA" id="ARBA00022741"/>
    </source>
</evidence>
<dbReference type="PROSITE" id="PS00107">
    <property type="entry name" value="PROTEIN_KINASE_ATP"/>
    <property type="match status" value="1"/>
</dbReference>
<feature type="binding site" evidence="6">
    <location>
        <position position="54"/>
    </location>
    <ligand>
        <name>ATP</name>
        <dbReference type="ChEBI" id="CHEBI:30616"/>
    </ligand>
</feature>
<dbReference type="GO" id="GO:0005524">
    <property type="term" value="F:ATP binding"/>
    <property type="evidence" value="ECO:0007669"/>
    <property type="project" value="UniProtKB-UniRule"/>
</dbReference>
<keyword evidence="10" id="KW-1185">Reference proteome</keyword>